<keyword evidence="2" id="KW-1185">Reference proteome</keyword>
<protein>
    <submittedName>
        <fullName evidence="1">Uncharacterized protein</fullName>
    </submittedName>
</protein>
<reference evidence="1" key="1">
    <citation type="submission" date="2022-02" db="EMBL/GenBank/DDBJ databases">
        <title>Fredinandcohnia quinoae sp. nov. isolated from Chenopodium quinoa seeds.</title>
        <authorList>
            <person name="Saati-Santamaria Z."/>
            <person name="Flores-Felix J.D."/>
            <person name="Igual J.M."/>
            <person name="Velazquez E."/>
            <person name="Garcia-Fraile P."/>
            <person name="Martinez-Molina E."/>
        </authorList>
    </citation>
    <scope>NUCLEOTIDE SEQUENCE</scope>
    <source>
        <strain evidence="1">SECRCQ15</strain>
    </source>
</reference>
<dbReference type="AlphaFoldDB" id="A0AAW5E7G1"/>
<gene>
    <name evidence="1" type="ORF">MJG50_16080</name>
</gene>
<accession>A0AAW5E7G1</accession>
<proteinExistence type="predicted"/>
<dbReference type="Proteomes" id="UP001431131">
    <property type="component" value="Unassembled WGS sequence"/>
</dbReference>
<sequence length="68" mass="7564">MKDQQSNGDIPLNTPLNPVFGMANHLDTNNPFLTESAYAGNSVDKHVTLEEANEYLAEKELSQMNENL</sequence>
<dbReference type="RefSeq" id="WP_240256769.1">
    <property type="nucleotide sequence ID" value="NZ_JAKTTI010000028.1"/>
</dbReference>
<dbReference type="EMBL" id="JAKTTI010000028">
    <property type="protein sequence ID" value="MCH1626854.1"/>
    <property type="molecule type" value="Genomic_DNA"/>
</dbReference>
<evidence type="ECO:0000313" key="1">
    <source>
        <dbReference type="EMBL" id="MCH1626854.1"/>
    </source>
</evidence>
<evidence type="ECO:0000313" key="2">
    <source>
        <dbReference type="Proteomes" id="UP001431131"/>
    </source>
</evidence>
<organism evidence="1 2">
    <name type="scientific">Fredinandcohnia quinoae</name>
    <dbReference type="NCBI Taxonomy" id="2918902"/>
    <lineage>
        <taxon>Bacteria</taxon>
        <taxon>Bacillati</taxon>
        <taxon>Bacillota</taxon>
        <taxon>Bacilli</taxon>
        <taxon>Bacillales</taxon>
        <taxon>Bacillaceae</taxon>
        <taxon>Fredinandcohnia</taxon>
    </lineage>
</organism>
<name>A0AAW5E7G1_9BACI</name>
<comment type="caution">
    <text evidence="1">The sequence shown here is derived from an EMBL/GenBank/DDBJ whole genome shotgun (WGS) entry which is preliminary data.</text>
</comment>